<evidence type="ECO:0000256" key="5">
    <source>
        <dbReference type="ARBA" id="ARBA00022670"/>
    </source>
</evidence>
<accession>A0A453MF20</accession>
<dbReference type="SUPFAM" id="SSF52540">
    <property type="entry name" value="P-loop containing nucleoside triphosphate hydrolases"/>
    <property type="match status" value="1"/>
</dbReference>
<dbReference type="InterPro" id="IPR041569">
    <property type="entry name" value="AAA_lid_3"/>
</dbReference>
<keyword evidence="11" id="KW-0809">Transit peptide</keyword>
<keyword evidence="10 13" id="KW-0067">ATP-binding</keyword>
<evidence type="ECO:0000256" key="10">
    <source>
        <dbReference type="ARBA" id="ARBA00022840"/>
    </source>
</evidence>
<name>A0A453MF20_AEGTS</name>
<keyword evidence="12" id="KW-0482">Metalloprotease</keyword>
<reference evidence="15" key="4">
    <citation type="submission" date="2019-03" db="UniProtKB">
        <authorList>
            <consortium name="EnsemblPlants"/>
        </authorList>
    </citation>
    <scope>IDENTIFICATION</scope>
</reference>
<evidence type="ECO:0000256" key="6">
    <source>
        <dbReference type="ARBA" id="ARBA00022723"/>
    </source>
</evidence>
<dbReference type="GO" id="GO:0046872">
    <property type="term" value="F:metal ion binding"/>
    <property type="evidence" value="ECO:0007669"/>
    <property type="project" value="UniProtKB-KW"/>
</dbReference>
<keyword evidence="16" id="KW-1185">Reference proteome</keyword>
<evidence type="ECO:0000313" key="16">
    <source>
        <dbReference type="Proteomes" id="UP000015105"/>
    </source>
</evidence>
<keyword evidence="9" id="KW-0862">Zinc</keyword>
<evidence type="ECO:0000256" key="12">
    <source>
        <dbReference type="ARBA" id="ARBA00023049"/>
    </source>
</evidence>
<reference evidence="15" key="5">
    <citation type="journal article" date="2021" name="G3 (Bethesda)">
        <title>Aegilops tauschii genome assembly Aet v5.0 features greater sequence contiguity and improved annotation.</title>
        <authorList>
            <person name="Wang L."/>
            <person name="Zhu T."/>
            <person name="Rodriguez J.C."/>
            <person name="Deal K.R."/>
            <person name="Dubcovsky J."/>
            <person name="McGuire P.E."/>
            <person name="Lux T."/>
            <person name="Spannagl M."/>
            <person name="Mayer K.F.X."/>
            <person name="Baldrich P."/>
            <person name="Meyers B.C."/>
            <person name="Huo N."/>
            <person name="Gu Y.Q."/>
            <person name="Zhou H."/>
            <person name="Devos K.M."/>
            <person name="Bennetzen J.L."/>
            <person name="Unver T."/>
            <person name="Budak H."/>
            <person name="Gulick P.J."/>
            <person name="Galiba G."/>
            <person name="Kalapos B."/>
            <person name="Nelson D.R."/>
            <person name="Li P."/>
            <person name="You F.M."/>
            <person name="Luo M.C."/>
            <person name="Dvorak J."/>
        </authorList>
    </citation>
    <scope>NUCLEOTIDE SEQUENCE [LARGE SCALE GENOMIC DNA]</scope>
    <source>
        <strain evidence="15">cv. AL8/78</strain>
    </source>
</reference>
<reference evidence="16" key="1">
    <citation type="journal article" date="2014" name="Science">
        <title>Ancient hybridizations among the ancestral genomes of bread wheat.</title>
        <authorList>
            <consortium name="International Wheat Genome Sequencing Consortium,"/>
            <person name="Marcussen T."/>
            <person name="Sandve S.R."/>
            <person name="Heier L."/>
            <person name="Spannagl M."/>
            <person name="Pfeifer M."/>
            <person name="Jakobsen K.S."/>
            <person name="Wulff B.B."/>
            <person name="Steuernagel B."/>
            <person name="Mayer K.F."/>
            <person name="Olsen O.A."/>
        </authorList>
    </citation>
    <scope>NUCLEOTIDE SEQUENCE [LARGE SCALE GENOMIC DNA]</scope>
    <source>
        <strain evidence="16">cv. AL8/78</strain>
    </source>
</reference>
<comment type="similarity">
    <text evidence="4">In the N-terminal section; belongs to the AAA ATPase family.</text>
</comment>
<evidence type="ECO:0000259" key="14">
    <source>
        <dbReference type="SMART" id="SM00382"/>
    </source>
</evidence>
<sequence>GKLPKGILLVGPPGTGKTMLARAVAGKAGVPFFACSGSAFEETYVGVGAKRVRELFAAARKRAPCIIFIDELDAVGGRRTAEEPSWSKQTLNQLLVEMDGFKQNEGIIVVAATNLVESLDDALVRPGRFDRQVHVPLPDVVGRRQILEAHLSKVCNTRRTCFSPCLMRGFDIFSTVAFVQVLKAKGLDLMTIARGTPGFSGADLASLVNDAALKASRDGAGAVGMDHLEYAKDKIIMGSERKSAVMSDRSRKMTAYHEGGHALVAILTDGADPVHKATIVPRGNSLGMVTQLPGEDGELEQSRKQMLARLDVLMGGRVAEELLVGETGVTTGPFSDLSQATQLAMDMVTKYGMSKRVGLLSYDDGGRAATMSGSMAALVDEEVKALLDKAYSNAKTILTAHSRELHVLANALLQHGTLSGDQIKKIVSAGRWF</sequence>
<reference evidence="15" key="3">
    <citation type="journal article" date="2017" name="Nature">
        <title>Genome sequence of the progenitor of the wheat D genome Aegilops tauschii.</title>
        <authorList>
            <person name="Luo M.C."/>
            <person name="Gu Y.Q."/>
            <person name="Puiu D."/>
            <person name="Wang H."/>
            <person name="Twardziok S.O."/>
            <person name="Deal K.R."/>
            <person name="Huo N."/>
            <person name="Zhu T."/>
            <person name="Wang L."/>
            <person name="Wang Y."/>
            <person name="McGuire P.E."/>
            <person name="Liu S."/>
            <person name="Long H."/>
            <person name="Ramasamy R.K."/>
            <person name="Rodriguez J.C."/>
            <person name="Van S.L."/>
            <person name="Yuan L."/>
            <person name="Wang Z."/>
            <person name="Xia Z."/>
            <person name="Xiao L."/>
            <person name="Anderson O.D."/>
            <person name="Ouyang S."/>
            <person name="Liang Y."/>
            <person name="Zimin A.V."/>
            <person name="Pertea G."/>
            <person name="Qi P."/>
            <person name="Bennetzen J.L."/>
            <person name="Dai X."/>
            <person name="Dawson M.W."/>
            <person name="Muller H.G."/>
            <person name="Kugler K."/>
            <person name="Rivarola-Duarte L."/>
            <person name="Spannagl M."/>
            <person name="Mayer K.F.X."/>
            <person name="Lu F.H."/>
            <person name="Bevan M.W."/>
            <person name="Leroy P."/>
            <person name="Li P."/>
            <person name="You F.M."/>
            <person name="Sun Q."/>
            <person name="Liu Z."/>
            <person name="Lyons E."/>
            <person name="Wicker T."/>
            <person name="Salzberg S.L."/>
            <person name="Devos K.M."/>
            <person name="Dvorak J."/>
        </authorList>
    </citation>
    <scope>NUCLEOTIDE SEQUENCE [LARGE SCALE GENOMIC DNA]</scope>
    <source>
        <strain evidence="15">cv. AL8/78</strain>
    </source>
</reference>
<evidence type="ECO:0000256" key="13">
    <source>
        <dbReference type="RuleBase" id="RU003651"/>
    </source>
</evidence>
<dbReference type="PROSITE" id="PS00674">
    <property type="entry name" value="AAA"/>
    <property type="match status" value="1"/>
</dbReference>
<keyword evidence="8" id="KW-0378">Hydrolase</keyword>
<keyword evidence="5" id="KW-0645">Protease</keyword>
<evidence type="ECO:0000256" key="4">
    <source>
        <dbReference type="ARBA" id="ARBA00010550"/>
    </source>
</evidence>
<comment type="similarity">
    <text evidence="13">Belongs to the AAA ATPase family.</text>
</comment>
<proteinExistence type="inferred from homology"/>
<dbReference type="SUPFAM" id="SSF140990">
    <property type="entry name" value="FtsH protease domain-like"/>
    <property type="match status" value="1"/>
</dbReference>
<dbReference type="Pfam" id="PF17862">
    <property type="entry name" value="AAA_lid_3"/>
    <property type="match status" value="1"/>
</dbReference>
<dbReference type="PANTHER" id="PTHR23076:SF137">
    <property type="entry name" value="AAA+ ATPASE DOMAIN-CONTAINING PROTEIN"/>
    <property type="match status" value="1"/>
</dbReference>
<dbReference type="GO" id="GO:0004176">
    <property type="term" value="F:ATP-dependent peptidase activity"/>
    <property type="evidence" value="ECO:0007669"/>
    <property type="project" value="InterPro"/>
</dbReference>
<dbReference type="GO" id="GO:0006508">
    <property type="term" value="P:proteolysis"/>
    <property type="evidence" value="ECO:0007669"/>
    <property type="project" value="UniProtKB-KW"/>
</dbReference>
<dbReference type="AlphaFoldDB" id="A0A453MF20"/>
<protein>
    <recommendedName>
        <fullName evidence="14">AAA+ ATPase domain-containing protein</fullName>
    </recommendedName>
</protein>
<keyword evidence="7 13" id="KW-0547">Nucleotide-binding</keyword>
<dbReference type="EnsemblPlants" id="AET5Gv21163600.13">
    <property type="protein sequence ID" value="AET5Gv21163600.13"/>
    <property type="gene ID" value="AET5Gv21163600"/>
</dbReference>
<dbReference type="Gramene" id="AET5Gv21163600.13">
    <property type="protein sequence ID" value="AET5Gv21163600.13"/>
    <property type="gene ID" value="AET5Gv21163600"/>
</dbReference>
<evidence type="ECO:0000256" key="2">
    <source>
        <dbReference type="ARBA" id="ARBA00003497"/>
    </source>
</evidence>
<dbReference type="InterPro" id="IPR000642">
    <property type="entry name" value="Peptidase_M41"/>
</dbReference>
<dbReference type="Proteomes" id="UP000015105">
    <property type="component" value="Chromosome 5D"/>
</dbReference>
<dbReference type="PANTHER" id="PTHR23076">
    <property type="entry name" value="METALLOPROTEASE M41 FTSH"/>
    <property type="match status" value="1"/>
</dbReference>
<dbReference type="Gene3D" id="3.40.50.300">
    <property type="entry name" value="P-loop containing nucleotide triphosphate hydrolases"/>
    <property type="match status" value="1"/>
</dbReference>
<evidence type="ECO:0000313" key="15">
    <source>
        <dbReference type="EnsemblPlants" id="AET5Gv21163600.13"/>
    </source>
</evidence>
<dbReference type="FunFam" id="1.10.8.60:FF:000001">
    <property type="entry name" value="ATP-dependent zinc metalloprotease FtsH"/>
    <property type="match status" value="1"/>
</dbReference>
<dbReference type="GO" id="GO:0045037">
    <property type="term" value="P:protein import into chloroplast stroma"/>
    <property type="evidence" value="ECO:0007669"/>
    <property type="project" value="TreeGrafter"/>
</dbReference>
<evidence type="ECO:0000256" key="11">
    <source>
        <dbReference type="ARBA" id="ARBA00022946"/>
    </source>
</evidence>
<evidence type="ECO:0000256" key="8">
    <source>
        <dbReference type="ARBA" id="ARBA00022801"/>
    </source>
</evidence>
<dbReference type="Pfam" id="PF00004">
    <property type="entry name" value="AAA"/>
    <property type="match status" value="1"/>
</dbReference>
<dbReference type="GO" id="GO:0009507">
    <property type="term" value="C:chloroplast"/>
    <property type="evidence" value="ECO:0007669"/>
    <property type="project" value="TreeGrafter"/>
</dbReference>
<reference evidence="16" key="2">
    <citation type="journal article" date="2017" name="Nat. Plants">
        <title>The Aegilops tauschii genome reveals multiple impacts of transposons.</title>
        <authorList>
            <person name="Zhao G."/>
            <person name="Zou C."/>
            <person name="Li K."/>
            <person name="Wang K."/>
            <person name="Li T."/>
            <person name="Gao L."/>
            <person name="Zhang X."/>
            <person name="Wang H."/>
            <person name="Yang Z."/>
            <person name="Liu X."/>
            <person name="Jiang W."/>
            <person name="Mao L."/>
            <person name="Kong X."/>
            <person name="Jiao Y."/>
            <person name="Jia J."/>
        </authorList>
    </citation>
    <scope>NUCLEOTIDE SEQUENCE [LARGE SCALE GENOMIC DNA]</scope>
    <source>
        <strain evidence="16">cv. AL8/78</strain>
    </source>
</reference>
<dbReference type="FunFam" id="3.40.50.300:FF:002568">
    <property type="entry name" value="Cell division protein (FtsH)"/>
    <property type="match status" value="1"/>
</dbReference>
<dbReference type="SMART" id="SM00382">
    <property type="entry name" value="AAA"/>
    <property type="match status" value="1"/>
</dbReference>
<evidence type="ECO:0000256" key="9">
    <source>
        <dbReference type="ARBA" id="ARBA00022833"/>
    </source>
</evidence>
<dbReference type="InterPro" id="IPR003960">
    <property type="entry name" value="ATPase_AAA_CS"/>
</dbReference>
<dbReference type="InterPro" id="IPR027417">
    <property type="entry name" value="P-loop_NTPase"/>
</dbReference>
<dbReference type="GO" id="GO:0005524">
    <property type="term" value="F:ATP binding"/>
    <property type="evidence" value="ECO:0007669"/>
    <property type="project" value="UniProtKB-KW"/>
</dbReference>
<dbReference type="Gene3D" id="1.20.58.760">
    <property type="entry name" value="Peptidase M41"/>
    <property type="match status" value="1"/>
</dbReference>
<evidence type="ECO:0000256" key="7">
    <source>
        <dbReference type="ARBA" id="ARBA00022741"/>
    </source>
</evidence>
<dbReference type="GO" id="GO:0016887">
    <property type="term" value="F:ATP hydrolysis activity"/>
    <property type="evidence" value="ECO:0007669"/>
    <property type="project" value="InterPro"/>
</dbReference>
<dbReference type="Pfam" id="PF01434">
    <property type="entry name" value="Peptidase_M41"/>
    <property type="match status" value="1"/>
</dbReference>
<dbReference type="FunFam" id="1.20.58.760:FF:000002">
    <property type="entry name" value="ATP-dependent zinc metalloprotease FtsH"/>
    <property type="match status" value="1"/>
</dbReference>
<dbReference type="Gene3D" id="1.10.8.60">
    <property type="match status" value="1"/>
</dbReference>
<keyword evidence="6" id="KW-0479">Metal-binding</keyword>
<comment type="similarity">
    <text evidence="3">In the C-terminal section; belongs to the peptidase M41 family.</text>
</comment>
<organism evidence="15 16">
    <name type="scientific">Aegilops tauschii subsp. strangulata</name>
    <name type="common">Goatgrass</name>
    <dbReference type="NCBI Taxonomy" id="200361"/>
    <lineage>
        <taxon>Eukaryota</taxon>
        <taxon>Viridiplantae</taxon>
        <taxon>Streptophyta</taxon>
        <taxon>Embryophyta</taxon>
        <taxon>Tracheophyta</taxon>
        <taxon>Spermatophyta</taxon>
        <taxon>Magnoliopsida</taxon>
        <taxon>Liliopsida</taxon>
        <taxon>Poales</taxon>
        <taxon>Poaceae</taxon>
        <taxon>BOP clade</taxon>
        <taxon>Pooideae</taxon>
        <taxon>Triticodae</taxon>
        <taxon>Triticeae</taxon>
        <taxon>Triticinae</taxon>
        <taxon>Aegilops</taxon>
    </lineage>
</organism>
<dbReference type="InterPro" id="IPR037219">
    <property type="entry name" value="Peptidase_M41-like"/>
</dbReference>
<comment type="cofactor">
    <cofactor evidence="1">
        <name>Zn(2+)</name>
        <dbReference type="ChEBI" id="CHEBI:29105"/>
    </cofactor>
</comment>
<dbReference type="InterPro" id="IPR003959">
    <property type="entry name" value="ATPase_AAA_core"/>
</dbReference>
<evidence type="ECO:0000256" key="3">
    <source>
        <dbReference type="ARBA" id="ARBA00010044"/>
    </source>
</evidence>
<comment type="function">
    <text evidence="2">Probable ATP-dependent zinc metallopeptidase.</text>
</comment>
<evidence type="ECO:0000256" key="1">
    <source>
        <dbReference type="ARBA" id="ARBA00001947"/>
    </source>
</evidence>
<dbReference type="GO" id="GO:0004222">
    <property type="term" value="F:metalloendopeptidase activity"/>
    <property type="evidence" value="ECO:0007669"/>
    <property type="project" value="InterPro"/>
</dbReference>
<feature type="domain" description="AAA+ ATPase" evidence="14">
    <location>
        <begin position="3"/>
        <end position="139"/>
    </location>
</feature>
<dbReference type="InterPro" id="IPR003593">
    <property type="entry name" value="AAA+_ATPase"/>
</dbReference>